<evidence type="ECO:0000256" key="1">
    <source>
        <dbReference type="PROSITE-ProRule" id="PRU00497"/>
    </source>
</evidence>
<comment type="caution">
    <text evidence="3">The sequence shown here is derived from an EMBL/GenBank/DDBJ whole genome shotgun (WGS) entry which is preliminary data.</text>
</comment>
<evidence type="ECO:0000313" key="4">
    <source>
        <dbReference type="Proteomes" id="UP001353858"/>
    </source>
</evidence>
<dbReference type="PROSITE" id="PS51155">
    <property type="entry name" value="CHIT_BIND_RR_2"/>
    <property type="match status" value="1"/>
</dbReference>
<dbReference type="InterPro" id="IPR000618">
    <property type="entry name" value="Insect_cuticle"/>
</dbReference>
<sequence length="142" mass="16535">MIAVYLILIFLSGILSDETDNDKDATILVYEQENVHPYYYFKYETSNGITREEEGNIERSETGEEILVIRGYFSFTGPDNVMYLRNYIADDKGHREDTVFLRNRINTPAITSLQGGGLGWTTLEEFVCLYKLEYFEHMDKKC</sequence>
<name>A0AAN7QJ39_9COLE</name>
<accession>A0AAN7QJ39</accession>
<feature type="chain" id="PRO_5042970733" evidence="2">
    <location>
        <begin position="17"/>
        <end position="142"/>
    </location>
</feature>
<dbReference type="Pfam" id="PF00379">
    <property type="entry name" value="Chitin_bind_4"/>
    <property type="match status" value="1"/>
</dbReference>
<dbReference type="EMBL" id="JARPUR010000003">
    <property type="protein sequence ID" value="KAK4880443.1"/>
    <property type="molecule type" value="Genomic_DNA"/>
</dbReference>
<dbReference type="AlphaFoldDB" id="A0AAN7QJ39"/>
<keyword evidence="2" id="KW-0732">Signal</keyword>
<dbReference type="Proteomes" id="UP001353858">
    <property type="component" value="Unassembled WGS sequence"/>
</dbReference>
<protein>
    <submittedName>
        <fullName evidence="3">Uncharacterized protein</fullName>
    </submittedName>
</protein>
<proteinExistence type="predicted"/>
<keyword evidence="4" id="KW-1185">Reference proteome</keyword>
<gene>
    <name evidence="3" type="ORF">RN001_008589</name>
</gene>
<evidence type="ECO:0000256" key="2">
    <source>
        <dbReference type="SAM" id="SignalP"/>
    </source>
</evidence>
<keyword evidence="1" id="KW-0193">Cuticle</keyword>
<evidence type="ECO:0000313" key="3">
    <source>
        <dbReference type="EMBL" id="KAK4880443.1"/>
    </source>
</evidence>
<reference evidence="4" key="1">
    <citation type="submission" date="2023-01" db="EMBL/GenBank/DDBJ databases">
        <title>Key to firefly adult light organ development and bioluminescence: homeobox transcription factors regulate luciferase expression and transportation to peroxisome.</title>
        <authorList>
            <person name="Fu X."/>
        </authorList>
    </citation>
    <scope>NUCLEOTIDE SEQUENCE [LARGE SCALE GENOMIC DNA]</scope>
</reference>
<organism evidence="3 4">
    <name type="scientific">Aquatica leii</name>
    <dbReference type="NCBI Taxonomy" id="1421715"/>
    <lineage>
        <taxon>Eukaryota</taxon>
        <taxon>Metazoa</taxon>
        <taxon>Ecdysozoa</taxon>
        <taxon>Arthropoda</taxon>
        <taxon>Hexapoda</taxon>
        <taxon>Insecta</taxon>
        <taxon>Pterygota</taxon>
        <taxon>Neoptera</taxon>
        <taxon>Endopterygota</taxon>
        <taxon>Coleoptera</taxon>
        <taxon>Polyphaga</taxon>
        <taxon>Elateriformia</taxon>
        <taxon>Elateroidea</taxon>
        <taxon>Lampyridae</taxon>
        <taxon>Luciolinae</taxon>
        <taxon>Aquatica</taxon>
    </lineage>
</organism>
<dbReference type="GO" id="GO:0042302">
    <property type="term" value="F:structural constituent of cuticle"/>
    <property type="evidence" value="ECO:0007669"/>
    <property type="project" value="UniProtKB-UniRule"/>
</dbReference>
<feature type="signal peptide" evidence="2">
    <location>
        <begin position="1"/>
        <end position="16"/>
    </location>
</feature>